<reference evidence="2" key="1">
    <citation type="submission" date="2017-02" db="UniProtKB">
        <authorList>
            <consortium name="WormBaseParasite"/>
        </authorList>
    </citation>
    <scope>IDENTIFICATION</scope>
</reference>
<sequence length="182" mass="21127">MLYSEKEESGTTERRYILENEYLGHEDLGRDIETYQEYSAFGERIVSEGAFSRLGYNSQTEDELTGLTYLRARYYNPATGRLTQEDVIYDDGFNLYAYCDSNPVIYCDPSGFARLKCEYKAGNKTARGREYSKHAAERANERGFDSQIIDSIIDNNYKSRVKEIDKLTGQITWRYQDKRGNT</sequence>
<dbReference type="WBParaSite" id="SMUV_0000177501-mRNA-1">
    <property type="protein sequence ID" value="SMUV_0000177501-mRNA-1"/>
    <property type="gene ID" value="SMUV_0000177501"/>
</dbReference>
<dbReference type="InterPro" id="IPR050708">
    <property type="entry name" value="T6SS_VgrG/RHS"/>
</dbReference>
<dbReference type="PANTHER" id="PTHR32305:SF15">
    <property type="entry name" value="PROTEIN RHSA-RELATED"/>
    <property type="match status" value="1"/>
</dbReference>
<organism evidence="1 2">
    <name type="scientific">Syphacia muris</name>
    <dbReference type="NCBI Taxonomy" id="451379"/>
    <lineage>
        <taxon>Eukaryota</taxon>
        <taxon>Metazoa</taxon>
        <taxon>Ecdysozoa</taxon>
        <taxon>Nematoda</taxon>
        <taxon>Chromadorea</taxon>
        <taxon>Rhabditida</taxon>
        <taxon>Spirurina</taxon>
        <taxon>Oxyuridomorpha</taxon>
        <taxon>Oxyuroidea</taxon>
        <taxon>Oxyuridae</taxon>
        <taxon>Syphacia</taxon>
    </lineage>
</organism>
<dbReference type="InterPro" id="IPR022385">
    <property type="entry name" value="Rhs_assc_core"/>
</dbReference>
<dbReference type="AlphaFoldDB" id="A0A0N5AC99"/>
<dbReference type="NCBIfam" id="TIGR03696">
    <property type="entry name" value="Rhs_assc_core"/>
    <property type="match status" value="1"/>
</dbReference>
<dbReference type="Proteomes" id="UP000046393">
    <property type="component" value="Unplaced"/>
</dbReference>
<keyword evidence="1" id="KW-1185">Reference proteome</keyword>
<name>A0A0N5AC99_9BILA</name>
<evidence type="ECO:0000313" key="1">
    <source>
        <dbReference type="Proteomes" id="UP000046393"/>
    </source>
</evidence>
<accession>A0A0N5AC99</accession>
<evidence type="ECO:0000313" key="2">
    <source>
        <dbReference type="WBParaSite" id="SMUV_0000177501-mRNA-1"/>
    </source>
</evidence>
<proteinExistence type="predicted"/>
<dbReference type="PANTHER" id="PTHR32305">
    <property type="match status" value="1"/>
</dbReference>
<protein>
    <submittedName>
        <fullName evidence="2">RHS repeat-associated core domain-containing protein</fullName>
    </submittedName>
</protein>
<dbReference type="Gene3D" id="2.180.10.10">
    <property type="entry name" value="RHS repeat-associated core"/>
    <property type="match status" value="1"/>
</dbReference>